<dbReference type="Gene3D" id="2.40.170.20">
    <property type="entry name" value="TonB-dependent receptor, beta-barrel domain"/>
    <property type="match status" value="1"/>
</dbReference>
<dbReference type="KEGG" id="rsp:RSP_4273"/>
<evidence type="ECO:0000256" key="16">
    <source>
        <dbReference type="SAM" id="SignalP"/>
    </source>
</evidence>
<comment type="subcellular location">
    <subcellularLocation>
        <location evidence="1 14">Cell outer membrane</location>
        <topology evidence="1 14">Multi-pass membrane protein</topology>
    </subcellularLocation>
</comment>
<keyword evidence="12 18" id="KW-0675">Receptor</keyword>
<proteinExistence type="inferred from homology"/>
<evidence type="ECO:0000256" key="9">
    <source>
        <dbReference type="ARBA" id="ARBA00023065"/>
    </source>
</evidence>
<comment type="similarity">
    <text evidence="2 14 15">Belongs to the TonB-dependent receptor family.</text>
</comment>
<name>Q3HKE6_CERS4</name>
<evidence type="ECO:0000256" key="6">
    <source>
        <dbReference type="ARBA" id="ARBA00022692"/>
    </source>
</evidence>
<keyword evidence="13 14" id="KW-0998">Cell outer membrane</keyword>
<dbReference type="InterPro" id="IPR036942">
    <property type="entry name" value="Beta-barrel_TonB_sf"/>
</dbReference>
<geneLocation type="plasmid" evidence="18 19">
    <name>E</name>
</geneLocation>
<dbReference type="PROSITE" id="PS52016">
    <property type="entry name" value="TONB_DEPENDENT_REC_3"/>
    <property type="match status" value="1"/>
</dbReference>
<keyword evidence="3 14" id="KW-0813">Transport</keyword>
<gene>
    <name evidence="18" type="primary">fhuA</name>
    <name evidence="18" type="ordered locus">RSP_4273</name>
</gene>
<dbReference type="InterPro" id="IPR037066">
    <property type="entry name" value="Plug_dom_sf"/>
</dbReference>
<dbReference type="PATRIC" id="fig|272943.9.peg.4379"/>
<reference evidence="18 19" key="2">
    <citation type="journal article" date="2012" name="J. Bacteriol.">
        <title>Revised Sequence and Annotation of the Rhodobacter sphaeroides 2.4.1 Genome.</title>
        <authorList>
            <person name="Kontur W.S."/>
            <person name="Schackwitz W.S."/>
            <person name="Ivanova N."/>
            <person name="Martin J."/>
            <person name="Labutti K."/>
            <person name="Deshpande S."/>
            <person name="Tice H.N."/>
            <person name="Pennacchio C."/>
            <person name="Sodergren E."/>
            <person name="Weinstock G.M."/>
            <person name="Noguera D.R."/>
            <person name="Donohue T.J."/>
        </authorList>
    </citation>
    <scope>NUCLEOTIDE SEQUENCE [LARGE SCALE GENOMIC DNA]</scope>
    <source>
        <strain evidence="19">ATCC 17023 / DSM 158 / JCM 6121 / CCUG 31486 / LMG 2827 / NBRC 12203 / NCIMB 8253 / ATH 2.4.1.</strain>
    </source>
</reference>
<evidence type="ECO:0000313" key="18">
    <source>
        <dbReference type="EMBL" id="ABA81798.1"/>
    </source>
</evidence>
<evidence type="ECO:0000256" key="15">
    <source>
        <dbReference type="RuleBase" id="RU003357"/>
    </source>
</evidence>
<dbReference type="SMART" id="SM00965">
    <property type="entry name" value="STN"/>
    <property type="match status" value="1"/>
</dbReference>
<dbReference type="GO" id="GO:0038023">
    <property type="term" value="F:signaling receptor activity"/>
    <property type="evidence" value="ECO:0007669"/>
    <property type="project" value="InterPro"/>
</dbReference>
<feature type="domain" description="Secretin/TonB short N-terminal" evidence="17">
    <location>
        <begin position="59"/>
        <end position="110"/>
    </location>
</feature>
<dbReference type="Gene3D" id="2.170.130.10">
    <property type="entry name" value="TonB-dependent receptor, plug domain"/>
    <property type="match status" value="1"/>
</dbReference>
<evidence type="ECO:0000259" key="17">
    <source>
        <dbReference type="SMART" id="SM00965"/>
    </source>
</evidence>
<feature type="signal peptide" evidence="16">
    <location>
        <begin position="1"/>
        <end position="32"/>
    </location>
</feature>
<dbReference type="Gene3D" id="3.55.50.30">
    <property type="match status" value="1"/>
</dbReference>
<feature type="chain" id="PRO_5004225450" evidence="16">
    <location>
        <begin position="33"/>
        <end position="791"/>
    </location>
</feature>
<dbReference type="InterPro" id="IPR000531">
    <property type="entry name" value="Beta-barrel_TonB"/>
</dbReference>
<evidence type="ECO:0000256" key="11">
    <source>
        <dbReference type="ARBA" id="ARBA00023136"/>
    </source>
</evidence>
<dbReference type="EMBL" id="DQ232587">
    <property type="protein sequence ID" value="ABA81798.1"/>
    <property type="molecule type" value="Genomic_DNA"/>
</dbReference>
<dbReference type="NCBIfam" id="TIGR01783">
    <property type="entry name" value="TonB-siderophor"/>
    <property type="match status" value="1"/>
</dbReference>
<dbReference type="InterPro" id="IPR012910">
    <property type="entry name" value="Plug_dom"/>
</dbReference>
<evidence type="ECO:0000256" key="1">
    <source>
        <dbReference type="ARBA" id="ARBA00004571"/>
    </source>
</evidence>
<evidence type="ECO:0000256" key="13">
    <source>
        <dbReference type="ARBA" id="ARBA00023237"/>
    </source>
</evidence>
<dbReference type="EnsemblBacteria" id="ABA81798">
    <property type="protein sequence ID" value="ABA81798"/>
    <property type="gene ID" value="RSP_4273"/>
</dbReference>
<dbReference type="AlphaFoldDB" id="Q3HKE6"/>
<evidence type="ECO:0000256" key="8">
    <source>
        <dbReference type="ARBA" id="ARBA00023004"/>
    </source>
</evidence>
<dbReference type="SUPFAM" id="SSF56935">
    <property type="entry name" value="Porins"/>
    <property type="match status" value="1"/>
</dbReference>
<dbReference type="PANTHER" id="PTHR32552:SF68">
    <property type="entry name" value="FERRICHROME OUTER MEMBRANE TRANSPORTER_PHAGE RECEPTOR"/>
    <property type="match status" value="1"/>
</dbReference>
<evidence type="ECO:0000256" key="2">
    <source>
        <dbReference type="ARBA" id="ARBA00009810"/>
    </source>
</evidence>
<evidence type="ECO:0000256" key="10">
    <source>
        <dbReference type="ARBA" id="ARBA00023077"/>
    </source>
</evidence>
<evidence type="ECO:0000313" key="19">
    <source>
        <dbReference type="Proteomes" id="UP000002703"/>
    </source>
</evidence>
<dbReference type="InterPro" id="IPR011662">
    <property type="entry name" value="Secretin/TonB_short_N"/>
</dbReference>
<protein>
    <submittedName>
        <fullName evidence="18">TonB-dependent receptor protein</fullName>
    </submittedName>
</protein>
<dbReference type="GO" id="GO:0009279">
    <property type="term" value="C:cell outer membrane"/>
    <property type="evidence" value="ECO:0007669"/>
    <property type="project" value="UniProtKB-SubCell"/>
</dbReference>
<accession>Q3HKE6</accession>
<sequence length="791" mass="84720">MRGQSLLPWRTGRMARLLTTALLCGAALPVLAQGVPHRFDIPAKPVTRAVNDIGRVAGLSIVMPDEGAVAVRGNPVQGAMSVEAAMETLLAGTGLSWRFANAGTIHVFQRIPAGAADGSAGVMLERIRVAGDGNGATSFVAGASGTASKSGTPVLEVPQSVSVIGPRQLEAQGARSVTEALRYVPGVNIETYGPDPKGFEWIMLRGFNGQSSSAYLDGLRQIASNYSHFRTDPHQLETIEVLRGPSSALYGQSDAGGVVGKTSKRPVTEPLREAELSYGSFATTQAAVDFGGALTEDKTLSYRLVGVARDGNTQFSYGDGTRMKDDRLMLAPSITWAPTDATSLTVTAQALRDRSGGTAIFFTPTDILVGDPNFSRSEQDQKTLGYEFSHRMDNGWTVRQNLRYGRVDFDLDMIAMIGADATGLTRQARRFSESLDSLAVDTNLLGEFQTGRLSHKLLIGLDHSRSDTDARRWNGTAPSLDPYAPVYGVDVPTPTTVAYDYTEEYRQTGLYVQDEIRLDRFLFTLGGRQDWLSTRTDDHLTGTAREVDLDNFSGRVGVSYLTDSGLVPYLSYSESFLPNAGLGSDGRTFDPTRGQQWELGAKYQPSGTDALLTVALFDITKSNVLTPELGPGGISTGYNIATGEIRSRGIEVEGKASLGSGWDIAANYSYSDVEITEDNAGNEGNRPALVPKSQASLWLNYSFGAGALDGLSLGGGLRHVGTSFGDNGNTIKVDGRTVIDLGASYALSETARLALNVTNLTDKEYFTTCASAYSCYEGDRRMVTAKIAIGF</sequence>
<dbReference type="CDD" id="cd01347">
    <property type="entry name" value="ligand_gated_channel"/>
    <property type="match status" value="1"/>
</dbReference>
<evidence type="ECO:0000256" key="5">
    <source>
        <dbReference type="ARBA" id="ARBA00022496"/>
    </source>
</evidence>
<dbReference type="PhylomeDB" id="Q3HKE6"/>
<keyword evidence="8" id="KW-0408">Iron</keyword>
<keyword evidence="4 14" id="KW-1134">Transmembrane beta strand</keyword>
<dbReference type="Pfam" id="PF00593">
    <property type="entry name" value="TonB_dep_Rec_b-barrel"/>
    <property type="match status" value="1"/>
</dbReference>
<keyword evidence="5" id="KW-0410">Iron transport</keyword>
<dbReference type="GO" id="GO:0015891">
    <property type="term" value="P:siderophore transport"/>
    <property type="evidence" value="ECO:0007669"/>
    <property type="project" value="InterPro"/>
</dbReference>
<organism evidence="18 19">
    <name type="scientific">Cereibacter sphaeroides (strain ATCC 17023 / DSM 158 / JCM 6121 / CCUG 31486 / LMG 2827 / NBRC 12203 / NCIMB 8253 / ATH 2.4.1.)</name>
    <name type="common">Rhodobacter sphaeroides</name>
    <dbReference type="NCBI Taxonomy" id="272943"/>
    <lineage>
        <taxon>Bacteria</taxon>
        <taxon>Pseudomonadati</taxon>
        <taxon>Pseudomonadota</taxon>
        <taxon>Alphaproteobacteria</taxon>
        <taxon>Rhodobacterales</taxon>
        <taxon>Paracoccaceae</taxon>
        <taxon>Cereibacter</taxon>
    </lineage>
</organism>
<evidence type="ECO:0000256" key="3">
    <source>
        <dbReference type="ARBA" id="ARBA00022448"/>
    </source>
</evidence>
<evidence type="ECO:0000256" key="7">
    <source>
        <dbReference type="ARBA" id="ARBA00022729"/>
    </source>
</evidence>
<keyword evidence="6 14" id="KW-0812">Transmembrane</keyword>
<keyword evidence="11 14" id="KW-0472">Membrane</keyword>
<keyword evidence="18" id="KW-0614">Plasmid</keyword>
<evidence type="ECO:0000256" key="14">
    <source>
        <dbReference type="PROSITE-ProRule" id="PRU01360"/>
    </source>
</evidence>
<keyword evidence="10 15" id="KW-0798">TonB box</keyword>
<dbReference type="GO" id="GO:0015344">
    <property type="term" value="F:siderophore uptake transmembrane transporter activity"/>
    <property type="evidence" value="ECO:0007669"/>
    <property type="project" value="TreeGrafter"/>
</dbReference>
<keyword evidence="19" id="KW-1185">Reference proteome</keyword>
<reference evidence="19" key="1">
    <citation type="submission" date="2005-10" db="EMBL/GenBank/DDBJ databases">
        <title>Finished sequence of plasmid E of Rhodobacter sphaeroides 2.4.1.</title>
        <authorList>
            <person name="Copeland A."/>
            <person name="Lucas S."/>
            <person name="Lapidus A."/>
            <person name="Barry K."/>
            <person name="Detter J.C."/>
            <person name="Glavina T."/>
            <person name="Hammon N."/>
            <person name="Israni S."/>
            <person name="Pitluck S."/>
            <person name="Richardson P."/>
            <person name="Mackenzie C."/>
            <person name="Choudhary M."/>
            <person name="Larimer F."/>
            <person name="Hauser L.J."/>
            <person name="Land M."/>
            <person name="Donohue T.J."/>
            <person name="Kaplan S."/>
        </authorList>
    </citation>
    <scope>NUCLEOTIDE SEQUENCE [LARGE SCALE GENOMIC DNA]</scope>
    <source>
        <strain evidence="19">ATCC 17023 / DSM 158 / JCM 6121 / CCUG 31486 / LMG 2827 / NBRC 12203 / NCIMB 8253 / ATH 2.4.1.</strain>
        <plasmid evidence="19">E</plasmid>
    </source>
</reference>
<evidence type="ECO:0000256" key="4">
    <source>
        <dbReference type="ARBA" id="ARBA00022452"/>
    </source>
</evidence>
<evidence type="ECO:0000256" key="12">
    <source>
        <dbReference type="ARBA" id="ARBA00023170"/>
    </source>
</evidence>
<dbReference type="Pfam" id="PF07715">
    <property type="entry name" value="Plug"/>
    <property type="match status" value="1"/>
</dbReference>
<dbReference type="InterPro" id="IPR010105">
    <property type="entry name" value="TonB_sidphr_rcpt"/>
</dbReference>
<dbReference type="FunFam" id="2.40.170.20:FF:000005">
    <property type="entry name" value="TonB-dependent siderophore receptor"/>
    <property type="match status" value="1"/>
</dbReference>
<keyword evidence="9" id="KW-0406">Ion transport</keyword>
<dbReference type="PANTHER" id="PTHR32552">
    <property type="entry name" value="FERRICHROME IRON RECEPTOR-RELATED"/>
    <property type="match status" value="1"/>
</dbReference>
<dbReference type="OrthoDB" id="9760333at2"/>
<dbReference type="InterPro" id="IPR039426">
    <property type="entry name" value="TonB-dep_rcpt-like"/>
</dbReference>
<keyword evidence="7 16" id="KW-0732">Signal</keyword>
<dbReference type="Proteomes" id="UP000002703">
    <property type="component" value="Plasmid E"/>
</dbReference>